<sequence>MSEKKESFLQRKNVTISFQRYGIQAMGAMALGLFASLLIGTIIKTVAEQIYTPPVLFSAMLKLSGDDLAAAVAGLSTFGNFAWILYQIGNYATAVTGAAMAIAIGQSLQAPPLVLFSLAAVGQATNAMGGSGGPLAVFFCATIACEIGKLVSKETKIDILVTPAVTVITGCAIAMGVAPLFKIICDALGTFIGIATNWQPFLMGMVVSAVVGIALTLPISSAAICAAIGISGGAVLTALSEGTISYEIWNGLALAGGAATAGCCAHMLGFAILSYPDNGIGGFVAQGLGTSMLQIPNLMKKPILWLPPVITSLITGPLSTCLFGLRNNGAAISSGMGTSGLVGPIGIMTGWTNMPAEYTAAGVSTPTMQWLGLILICFVLPLVITWIIGRFFRAKGWIKPGDLKIDLG</sequence>
<keyword evidence="6 8" id="KW-1133">Transmembrane helix</keyword>
<dbReference type="GO" id="GO:0005886">
    <property type="term" value="C:plasma membrane"/>
    <property type="evidence" value="ECO:0007669"/>
    <property type="project" value="UniProtKB-SubCell"/>
</dbReference>
<feature type="transmembrane region" description="Helical" evidence="8">
    <location>
        <begin position="68"/>
        <end position="86"/>
    </location>
</feature>
<keyword evidence="11" id="KW-1185">Reference proteome</keyword>
<dbReference type="Pfam" id="PF13303">
    <property type="entry name" value="PTS_EIIC_2"/>
    <property type="match status" value="1"/>
</dbReference>
<keyword evidence="3" id="KW-1003">Cell membrane</keyword>
<evidence type="ECO:0000256" key="3">
    <source>
        <dbReference type="ARBA" id="ARBA00022475"/>
    </source>
</evidence>
<dbReference type="EMBL" id="JAJEQR010000007">
    <property type="protein sequence ID" value="MCC2230029.1"/>
    <property type="molecule type" value="Genomic_DNA"/>
</dbReference>
<dbReference type="AlphaFoldDB" id="A0AAE3E8L8"/>
<feature type="transmembrane region" description="Helical" evidence="8">
    <location>
        <begin position="201"/>
        <end position="230"/>
    </location>
</feature>
<comment type="caution">
    <text evidence="10">The sequence shown here is derived from an EMBL/GenBank/DDBJ whole genome shotgun (WGS) entry which is preliminary data.</text>
</comment>
<evidence type="ECO:0000256" key="6">
    <source>
        <dbReference type="ARBA" id="ARBA00022989"/>
    </source>
</evidence>
<dbReference type="InterPro" id="IPR003352">
    <property type="entry name" value="PTS_EIIC"/>
</dbReference>
<accession>A0AAE3E8L8</accession>
<proteinExistence type="predicted"/>
<evidence type="ECO:0000259" key="9">
    <source>
        <dbReference type="Pfam" id="PF13303"/>
    </source>
</evidence>
<dbReference type="RefSeq" id="WP_308452763.1">
    <property type="nucleotide sequence ID" value="NZ_JAJEQR010000007.1"/>
</dbReference>
<evidence type="ECO:0000256" key="4">
    <source>
        <dbReference type="ARBA" id="ARBA00022597"/>
    </source>
</evidence>
<keyword evidence="5 8" id="KW-0812">Transmembrane</keyword>
<keyword evidence="2" id="KW-0813">Transport</keyword>
<evidence type="ECO:0000313" key="11">
    <source>
        <dbReference type="Proteomes" id="UP001198182"/>
    </source>
</evidence>
<feature type="transmembrane region" description="Helical" evidence="8">
    <location>
        <begin position="303"/>
        <end position="323"/>
    </location>
</feature>
<feature type="domain" description="Phosphotransferase system EIIC" evidence="9">
    <location>
        <begin position="24"/>
        <end position="404"/>
    </location>
</feature>
<feature type="transmembrane region" description="Helical" evidence="8">
    <location>
        <begin position="127"/>
        <end position="147"/>
    </location>
</feature>
<feature type="transmembrane region" description="Helical" evidence="8">
    <location>
        <begin position="330"/>
        <end position="350"/>
    </location>
</feature>
<comment type="subcellular location">
    <subcellularLocation>
        <location evidence="1">Cell membrane</location>
        <topology evidence="1">Multi-pass membrane protein</topology>
    </subcellularLocation>
</comment>
<feature type="transmembrane region" description="Helical" evidence="8">
    <location>
        <begin position="370"/>
        <end position="389"/>
    </location>
</feature>
<dbReference type="GO" id="GO:0008982">
    <property type="term" value="F:protein-N(PI)-phosphohistidine-sugar phosphotransferase activity"/>
    <property type="evidence" value="ECO:0007669"/>
    <property type="project" value="InterPro"/>
</dbReference>
<reference evidence="10" key="1">
    <citation type="submission" date="2021-10" db="EMBL/GenBank/DDBJ databases">
        <title>Anaerobic single-cell dispensing facilitates the cultivation of human gut bacteria.</title>
        <authorList>
            <person name="Afrizal A."/>
        </authorList>
    </citation>
    <scope>NUCLEOTIDE SEQUENCE</scope>
    <source>
        <strain evidence="10">CLA-AA-H215</strain>
    </source>
</reference>
<feature type="transmembrane region" description="Helical" evidence="8">
    <location>
        <begin position="98"/>
        <end position="121"/>
    </location>
</feature>
<keyword evidence="7 8" id="KW-0472">Membrane</keyword>
<feature type="transmembrane region" description="Helical" evidence="8">
    <location>
        <begin position="159"/>
        <end position="181"/>
    </location>
</feature>
<name>A0AAE3E8L8_9FIRM</name>
<feature type="transmembrane region" description="Helical" evidence="8">
    <location>
        <begin position="21"/>
        <end position="43"/>
    </location>
</feature>
<evidence type="ECO:0000256" key="8">
    <source>
        <dbReference type="SAM" id="Phobius"/>
    </source>
</evidence>
<dbReference type="GO" id="GO:0009401">
    <property type="term" value="P:phosphoenolpyruvate-dependent sugar phosphotransferase system"/>
    <property type="evidence" value="ECO:0007669"/>
    <property type="project" value="InterPro"/>
</dbReference>
<dbReference type="Proteomes" id="UP001198182">
    <property type="component" value="Unassembled WGS sequence"/>
</dbReference>
<evidence type="ECO:0000256" key="2">
    <source>
        <dbReference type="ARBA" id="ARBA00022448"/>
    </source>
</evidence>
<evidence type="ECO:0000256" key="7">
    <source>
        <dbReference type="ARBA" id="ARBA00023136"/>
    </source>
</evidence>
<organism evidence="10 11">
    <name type="scientific">Hominifimenecus microfluidus</name>
    <dbReference type="NCBI Taxonomy" id="2885348"/>
    <lineage>
        <taxon>Bacteria</taxon>
        <taxon>Bacillati</taxon>
        <taxon>Bacillota</taxon>
        <taxon>Clostridia</taxon>
        <taxon>Lachnospirales</taxon>
        <taxon>Lachnospiraceae</taxon>
        <taxon>Hominifimenecus</taxon>
    </lineage>
</organism>
<evidence type="ECO:0000256" key="5">
    <source>
        <dbReference type="ARBA" id="ARBA00022692"/>
    </source>
</evidence>
<protein>
    <submittedName>
        <fullName evidence="10">PTS sugar transporter subunit IIC</fullName>
    </submittedName>
</protein>
<gene>
    <name evidence="10" type="ORF">LKD81_03300</name>
</gene>
<evidence type="ECO:0000256" key="1">
    <source>
        <dbReference type="ARBA" id="ARBA00004651"/>
    </source>
</evidence>
<feature type="transmembrane region" description="Helical" evidence="8">
    <location>
        <begin position="251"/>
        <end position="273"/>
    </location>
</feature>
<keyword evidence="4 10" id="KW-0762">Sugar transport</keyword>
<evidence type="ECO:0000313" key="10">
    <source>
        <dbReference type="EMBL" id="MCC2230029.1"/>
    </source>
</evidence>